<dbReference type="Proteomes" id="UP001497644">
    <property type="component" value="Chromosome 1"/>
</dbReference>
<proteinExistence type="predicted"/>
<gene>
    <name evidence="1" type="ORF">LPLAT_LOCUS950</name>
</gene>
<dbReference type="AlphaFoldDB" id="A0AAV2N2R1"/>
<keyword evidence="2" id="KW-1185">Reference proteome</keyword>
<protein>
    <submittedName>
        <fullName evidence="1">Uncharacterized protein</fullName>
    </submittedName>
</protein>
<evidence type="ECO:0000313" key="2">
    <source>
        <dbReference type="Proteomes" id="UP001497644"/>
    </source>
</evidence>
<dbReference type="EMBL" id="OZ034824">
    <property type="protein sequence ID" value="CAL1674217.1"/>
    <property type="molecule type" value="Genomic_DNA"/>
</dbReference>
<name>A0AAV2N2R1_9HYME</name>
<sequence>MGLTPSSSGIPATHGGRLFPGAEVAKRAIHVYVTHTSSDAPSSSDEQTRTLRASGVICKQTPPRPKPHVQDYTATRSHPEIHCSISHSVNFVQLSAA</sequence>
<evidence type="ECO:0000313" key="1">
    <source>
        <dbReference type="EMBL" id="CAL1674217.1"/>
    </source>
</evidence>
<reference evidence="1 2" key="1">
    <citation type="submission" date="2024-04" db="EMBL/GenBank/DDBJ databases">
        <authorList>
            <consortium name="Molecular Ecology Group"/>
        </authorList>
    </citation>
    <scope>NUCLEOTIDE SEQUENCE [LARGE SCALE GENOMIC DNA]</scope>
</reference>
<accession>A0AAV2N2R1</accession>
<organism evidence="1 2">
    <name type="scientific">Lasius platythorax</name>
    <dbReference type="NCBI Taxonomy" id="488582"/>
    <lineage>
        <taxon>Eukaryota</taxon>
        <taxon>Metazoa</taxon>
        <taxon>Ecdysozoa</taxon>
        <taxon>Arthropoda</taxon>
        <taxon>Hexapoda</taxon>
        <taxon>Insecta</taxon>
        <taxon>Pterygota</taxon>
        <taxon>Neoptera</taxon>
        <taxon>Endopterygota</taxon>
        <taxon>Hymenoptera</taxon>
        <taxon>Apocrita</taxon>
        <taxon>Aculeata</taxon>
        <taxon>Formicoidea</taxon>
        <taxon>Formicidae</taxon>
        <taxon>Formicinae</taxon>
        <taxon>Lasius</taxon>
        <taxon>Lasius</taxon>
    </lineage>
</organism>